<dbReference type="RefSeq" id="WP_078709187.1">
    <property type="nucleotide sequence ID" value="NZ_FUXL01000010.1"/>
</dbReference>
<organism evidence="1 2">
    <name type="scientific">Consotaella salsifontis</name>
    <dbReference type="NCBI Taxonomy" id="1365950"/>
    <lineage>
        <taxon>Bacteria</taxon>
        <taxon>Pseudomonadati</taxon>
        <taxon>Pseudomonadota</taxon>
        <taxon>Alphaproteobacteria</taxon>
        <taxon>Hyphomicrobiales</taxon>
        <taxon>Aurantimonadaceae</taxon>
        <taxon>Consotaella</taxon>
    </lineage>
</organism>
<dbReference type="AlphaFoldDB" id="A0A1T4SDT6"/>
<gene>
    <name evidence="1" type="ORF">SAMN05428963_11081</name>
</gene>
<name>A0A1T4SDT6_9HYPH</name>
<evidence type="ECO:0000313" key="2">
    <source>
        <dbReference type="Proteomes" id="UP000190135"/>
    </source>
</evidence>
<keyword evidence="2" id="KW-1185">Reference proteome</keyword>
<reference evidence="1 2" key="1">
    <citation type="submission" date="2017-02" db="EMBL/GenBank/DDBJ databases">
        <authorList>
            <person name="Peterson S.W."/>
        </authorList>
    </citation>
    <scope>NUCLEOTIDE SEQUENCE [LARGE SCALE GENOMIC DNA]</scope>
    <source>
        <strain evidence="1 2">USBA 369</strain>
    </source>
</reference>
<protein>
    <submittedName>
        <fullName evidence="1">Uncharacterized protein</fullName>
    </submittedName>
</protein>
<dbReference type="STRING" id="1365950.SAMN05428963_11081"/>
<dbReference type="EMBL" id="FUXL01000010">
    <property type="protein sequence ID" value="SKA26460.1"/>
    <property type="molecule type" value="Genomic_DNA"/>
</dbReference>
<dbReference type="Proteomes" id="UP000190135">
    <property type="component" value="Unassembled WGS sequence"/>
</dbReference>
<sequence length="95" mass="10768">MIAEAQAMMADAFRDLEGPLYEAKDHVNALWVLCNLTLADLGHRSLSEEEEDAFVHLIGEAVDANRRLTEEWNKRWSEAVQLDNAAELANRRKSS</sequence>
<proteinExistence type="predicted"/>
<evidence type="ECO:0000313" key="1">
    <source>
        <dbReference type="EMBL" id="SKA26460.1"/>
    </source>
</evidence>
<accession>A0A1T4SDT6</accession>